<evidence type="ECO:0000313" key="4">
    <source>
        <dbReference type="Proteomes" id="UP000326837"/>
    </source>
</evidence>
<keyword evidence="1" id="KW-0812">Transmembrane</keyword>
<sequence>MSPATPQRRWNRRSLKPAARRGAVAVEFAAVAPLLLAVIVGLVELSRVYSVQNCLETAAREGARFAALDRSGMMLGGKTANQKLIDDVKNYLASNNINPDKVTVKVTAADNPDHEFNLDDRANDMQLFQVRVEVPYSDVSYTPVSDANDYTLNSALTFRNGRAVVAN</sequence>
<dbReference type="RefSeq" id="WP_152096925.1">
    <property type="nucleotide sequence ID" value="NZ_AP021861.1"/>
</dbReference>
<dbReference type="AlphaFoldDB" id="A0A5K7X465"/>
<keyword evidence="1" id="KW-1133">Transmembrane helix</keyword>
<dbReference type="EMBL" id="AP021861">
    <property type="protein sequence ID" value="BBO30607.1"/>
    <property type="molecule type" value="Genomic_DNA"/>
</dbReference>
<keyword evidence="1" id="KW-0472">Membrane</keyword>
<accession>A0A5K7X465</accession>
<organism evidence="3 4">
    <name type="scientific">Lacipirellula parvula</name>
    <dbReference type="NCBI Taxonomy" id="2650471"/>
    <lineage>
        <taxon>Bacteria</taxon>
        <taxon>Pseudomonadati</taxon>
        <taxon>Planctomycetota</taxon>
        <taxon>Planctomycetia</taxon>
        <taxon>Pirellulales</taxon>
        <taxon>Lacipirellulaceae</taxon>
        <taxon>Lacipirellula</taxon>
    </lineage>
</organism>
<dbReference type="KEGG" id="lpav:PLANPX_0219"/>
<gene>
    <name evidence="3" type="ORF">PLANPX_0219</name>
</gene>
<keyword evidence="4" id="KW-1185">Reference proteome</keyword>
<reference evidence="4" key="1">
    <citation type="submission" date="2019-10" db="EMBL/GenBank/DDBJ databases">
        <title>Lacipirellula parvula gen. nov., sp. nov., representing a lineage of planctomycetes widespread in freshwater anoxic habitats, and description of the family Lacipirellulaceae.</title>
        <authorList>
            <person name="Dedysh S.N."/>
            <person name="Kulichevskaya I.S."/>
            <person name="Beletsky A.V."/>
            <person name="Rakitin A.L."/>
            <person name="Mardanov A.V."/>
            <person name="Ivanova A.A."/>
            <person name="Saltykova V.X."/>
            <person name="Rijpstra W.I.C."/>
            <person name="Sinninghe Damste J.S."/>
            <person name="Ravin N.V."/>
        </authorList>
    </citation>
    <scope>NUCLEOTIDE SEQUENCE [LARGE SCALE GENOMIC DNA]</scope>
    <source>
        <strain evidence="4">PX69</strain>
    </source>
</reference>
<evidence type="ECO:0000259" key="2">
    <source>
        <dbReference type="Pfam" id="PF07811"/>
    </source>
</evidence>
<feature type="domain" description="TadE-like" evidence="2">
    <location>
        <begin position="22"/>
        <end position="64"/>
    </location>
</feature>
<name>A0A5K7X465_9BACT</name>
<evidence type="ECO:0000256" key="1">
    <source>
        <dbReference type="SAM" id="Phobius"/>
    </source>
</evidence>
<proteinExistence type="predicted"/>
<dbReference type="Pfam" id="PF07811">
    <property type="entry name" value="TadE"/>
    <property type="match status" value="1"/>
</dbReference>
<protein>
    <recommendedName>
        <fullName evidence="2">TadE-like domain-containing protein</fullName>
    </recommendedName>
</protein>
<dbReference type="InterPro" id="IPR012495">
    <property type="entry name" value="TadE-like_dom"/>
</dbReference>
<dbReference type="Proteomes" id="UP000326837">
    <property type="component" value="Chromosome"/>
</dbReference>
<feature type="transmembrane region" description="Helical" evidence="1">
    <location>
        <begin position="21"/>
        <end position="43"/>
    </location>
</feature>
<evidence type="ECO:0000313" key="3">
    <source>
        <dbReference type="EMBL" id="BBO30607.1"/>
    </source>
</evidence>